<dbReference type="RefSeq" id="WP_209972664.1">
    <property type="nucleotide sequence ID" value="NZ_JAGGLB010000011.1"/>
</dbReference>
<dbReference type="Proteomes" id="UP001519287">
    <property type="component" value="Unassembled WGS sequence"/>
</dbReference>
<feature type="domain" description="Acetyl xylan esterase" evidence="1">
    <location>
        <begin position="87"/>
        <end position="245"/>
    </location>
</feature>
<accession>A0ABS4IWI6</accession>
<sequence>MRIDQLSQFRMHYYDTANQLRDHVYNRSKAAFAKGRLAREAIADKEQLMERQQYIRTAFLKGMGELPGSDSPLEARVTNTLQAAGYRIENIIFESRPGHMVTANFYIPDGLALPGAAVLFLCGHDDNAKQSDEYQTVCQYLVQAGLLVFAMDPIGQGERQNYYEADLEKVLIEGPTTDHEYAGVQSLLLGKPLAGYFLHDAMRALDYLSERAEVDPKRIGVTGNSGGGMQTAMLMLADPRIAAAAPATFIMDREIYMLAGQAQDAEQIWPGFSSHGLDHEDILLAMVPRPVLILAAASDFFPIEGTIRTYERAKKFWEKEHAGGYLQLFVDDSTHQYTVPMAKAAADFFAKHLLKRVPDFSQMAVTLLEHQSLWCTPKGKTMNGLSSVRGIHEENAAYMNELEQLFEKDSFFSDTGLEWLHQQIYQDRVKVELNPRIIPYGHVGNLRMESLFWRSQEGVYNHGFLFQDIREAQMAKRVTIALWEGGTIRSAEHFTWIQSQCKQGEAVFILDVTGTGAAAPNPINNYPILHQFGTLHKLTADLFWLNDSLAAIRVYDLLRAFELLEQLGYASGTISAYAVGRMNFYARLANLVDDRVRLMECGECGESMRELVKSKYYNDYDIYSYLIPGLLRYVNL</sequence>
<comment type="caution">
    <text evidence="2">The sequence shown here is derived from an EMBL/GenBank/DDBJ whole genome shotgun (WGS) entry which is preliminary data.</text>
</comment>
<dbReference type="Pfam" id="PF05448">
    <property type="entry name" value="AXE1"/>
    <property type="match status" value="1"/>
</dbReference>
<dbReference type="InterPro" id="IPR029058">
    <property type="entry name" value="AB_hydrolase_fold"/>
</dbReference>
<dbReference type="PANTHER" id="PTHR22946">
    <property type="entry name" value="DIENELACTONE HYDROLASE DOMAIN-CONTAINING PROTEIN-RELATED"/>
    <property type="match status" value="1"/>
</dbReference>
<dbReference type="EMBL" id="JAGGLB010000011">
    <property type="protein sequence ID" value="MBP1991939.1"/>
    <property type="molecule type" value="Genomic_DNA"/>
</dbReference>
<evidence type="ECO:0000313" key="3">
    <source>
        <dbReference type="Proteomes" id="UP001519287"/>
    </source>
</evidence>
<proteinExistence type="predicted"/>
<protein>
    <recommendedName>
        <fullName evidence="1">Acetyl xylan esterase domain-containing protein</fullName>
    </recommendedName>
</protein>
<name>A0ABS4IWI6_9BACL</name>
<reference evidence="2 3" key="1">
    <citation type="submission" date="2021-03" db="EMBL/GenBank/DDBJ databases">
        <title>Genomic Encyclopedia of Type Strains, Phase IV (KMG-IV): sequencing the most valuable type-strain genomes for metagenomic binning, comparative biology and taxonomic classification.</title>
        <authorList>
            <person name="Goeker M."/>
        </authorList>
    </citation>
    <scope>NUCLEOTIDE SEQUENCE [LARGE SCALE GENOMIC DNA]</scope>
    <source>
        <strain evidence="2 3">DSM 26048</strain>
    </source>
</reference>
<evidence type="ECO:0000259" key="1">
    <source>
        <dbReference type="Pfam" id="PF05448"/>
    </source>
</evidence>
<gene>
    <name evidence="2" type="ORF">J2Z66_003547</name>
</gene>
<dbReference type="Gene3D" id="3.40.50.1820">
    <property type="entry name" value="alpha/beta hydrolase"/>
    <property type="match status" value="2"/>
</dbReference>
<dbReference type="SUPFAM" id="SSF53474">
    <property type="entry name" value="alpha/beta-Hydrolases"/>
    <property type="match status" value="1"/>
</dbReference>
<dbReference type="InterPro" id="IPR008391">
    <property type="entry name" value="AXE1_dom"/>
</dbReference>
<evidence type="ECO:0000313" key="2">
    <source>
        <dbReference type="EMBL" id="MBP1991939.1"/>
    </source>
</evidence>
<organism evidence="2 3">
    <name type="scientific">Paenibacillus eucommiae</name>
    <dbReference type="NCBI Taxonomy" id="1355755"/>
    <lineage>
        <taxon>Bacteria</taxon>
        <taxon>Bacillati</taxon>
        <taxon>Bacillota</taxon>
        <taxon>Bacilli</taxon>
        <taxon>Bacillales</taxon>
        <taxon>Paenibacillaceae</taxon>
        <taxon>Paenibacillus</taxon>
    </lineage>
</organism>
<dbReference type="PANTHER" id="PTHR22946:SF8">
    <property type="entry name" value="ACETYL XYLAN ESTERASE DOMAIN-CONTAINING PROTEIN"/>
    <property type="match status" value="1"/>
</dbReference>
<dbReference type="InterPro" id="IPR050261">
    <property type="entry name" value="FrsA_esterase"/>
</dbReference>
<keyword evidence="3" id="KW-1185">Reference proteome</keyword>